<name>A0A5C3LLW8_9AGAR</name>
<protein>
    <submittedName>
        <fullName evidence="2">Uncharacterized protein</fullName>
    </submittedName>
</protein>
<proteinExistence type="predicted"/>
<keyword evidence="1" id="KW-0732">Signal</keyword>
<organism evidence="2 3">
    <name type="scientific">Crucibulum laeve</name>
    <dbReference type="NCBI Taxonomy" id="68775"/>
    <lineage>
        <taxon>Eukaryota</taxon>
        <taxon>Fungi</taxon>
        <taxon>Dikarya</taxon>
        <taxon>Basidiomycota</taxon>
        <taxon>Agaricomycotina</taxon>
        <taxon>Agaricomycetes</taxon>
        <taxon>Agaricomycetidae</taxon>
        <taxon>Agaricales</taxon>
        <taxon>Agaricineae</taxon>
        <taxon>Nidulariaceae</taxon>
        <taxon>Crucibulum</taxon>
    </lineage>
</organism>
<keyword evidence="3" id="KW-1185">Reference proteome</keyword>
<gene>
    <name evidence="2" type="ORF">BDQ12DRAFT_378577</name>
</gene>
<accession>A0A5C3LLW8</accession>
<feature type="signal peptide" evidence="1">
    <location>
        <begin position="1"/>
        <end position="19"/>
    </location>
</feature>
<sequence>MLLLDMSLVLNLLFTIVHLLPTATLSQLARAVGLLRCFGGGVFETRNSMSASLFVYIIRTPAPASESWNVNIAFDGRQSLRLPLSGPELQALYNHLQLPSSSHGCSSPPL</sequence>
<evidence type="ECO:0000313" key="3">
    <source>
        <dbReference type="Proteomes" id="UP000308652"/>
    </source>
</evidence>
<dbReference type="AlphaFoldDB" id="A0A5C3LLW8"/>
<dbReference type="Proteomes" id="UP000308652">
    <property type="component" value="Unassembled WGS sequence"/>
</dbReference>
<dbReference type="EMBL" id="ML213636">
    <property type="protein sequence ID" value="TFK34134.1"/>
    <property type="molecule type" value="Genomic_DNA"/>
</dbReference>
<evidence type="ECO:0000313" key="2">
    <source>
        <dbReference type="EMBL" id="TFK34134.1"/>
    </source>
</evidence>
<evidence type="ECO:0000256" key="1">
    <source>
        <dbReference type="SAM" id="SignalP"/>
    </source>
</evidence>
<reference evidence="2 3" key="1">
    <citation type="journal article" date="2019" name="Nat. Ecol. Evol.">
        <title>Megaphylogeny resolves global patterns of mushroom evolution.</title>
        <authorList>
            <person name="Varga T."/>
            <person name="Krizsan K."/>
            <person name="Foldi C."/>
            <person name="Dima B."/>
            <person name="Sanchez-Garcia M."/>
            <person name="Sanchez-Ramirez S."/>
            <person name="Szollosi G.J."/>
            <person name="Szarkandi J.G."/>
            <person name="Papp V."/>
            <person name="Albert L."/>
            <person name="Andreopoulos W."/>
            <person name="Angelini C."/>
            <person name="Antonin V."/>
            <person name="Barry K.W."/>
            <person name="Bougher N.L."/>
            <person name="Buchanan P."/>
            <person name="Buyck B."/>
            <person name="Bense V."/>
            <person name="Catcheside P."/>
            <person name="Chovatia M."/>
            <person name="Cooper J."/>
            <person name="Damon W."/>
            <person name="Desjardin D."/>
            <person name="Finy P."/>
            <person name="Geml J."/>
            <person name="Haridas S."/>
            <person name="Hughes K."/>
            <person name="Justo A."/>
            <person name="Karasinski D."/>
            <person name="Kautmanova I."/>
            <person name="Kiss B."/>
            <person name="Kocsube S."/>
            <person name="Kotiranta H."/>
            <person name="LaButti K.M."/>
            <person name="Lechner B.E."/>
            <person name="Liimatainen K."/>
            <person name="Lipzen A."/>
            <person name="Lukacs Z."/>
            <person name="Mihaltcheva S."/>
            <person name="Morgado L.N."/>
            <person name="Niskanen T."/>
            <person name="Noordeloos M.E."/>
            <person name="Ohm R.A."/>
            <person name="Ortiz-Santana B."/>
            <person name="Ovrebo C."/>
            <person name="Racz N."/>
            <person name="Riley R."/>
            <person name="Savchenko A."/>
            <person name="Shiryaev A."/>
            <person name="Soop K."/>
            <person name="Spirin V."/>
            <person name="Szebenyi C."/>
            <person name="Tomsovsky M."/>
            <person name="Tulloss R.E."/>
            <person name="Uehling J."/>
            <person name="Grigoriev I.V."/>
            <person name="Vagvolgyi C."/>
            <person name="Papp T."/>
            <person name="Martin F.M."/>
            <person name="Miettinen O."/>
            <person name="Hibbett D.S."/>
            <person name="Nagy L.G."/>
        </authorList>
    </citation>
    <scope>NUCLEOTIDE SEQUENCE [LARGE SCALE GENOMIC DNA]</scope>
    <source>
        <strain evidence="2 3">CBS 166.37</strain>
    </source>
</reference>
<feature type="chain" id="PRO_5022901915" evidence="1">
    <location>
        <begin position="20"/>
        <end position="110"/>
    </location>
</feature>